<dbReference type="EMBL" id="CAADRN010000290">
    <property type="protein sequence ID" value="VFU17208.1"/>
    <property type="molecule type" value="Genomic_DNA"/>
</dbReference>
<evidence type="ECO:0000313" key="14">
    <source>
        <dbReference type="EMBL" id="VFU17208.1"/>
    </source>
</evidence>
<evidence type="ECO:0000256" key="2">
    <source>
        <dbReference type="ARBA" id="ARBA00012167"/>
    </source>
</evidence>
<dbReference type="NCBIfam" id="TIGR02666">
    <property type="entry name" value="moaA"/>
    <property type="match status" value="1"/>
</dbReference>
<dbReference type="SUPFAM" id="SSF102114">
    <property type="entry name" value="Radical SAM enzymes"/>
    <property type="match status" value="1"/>
</dbReference>
<dbReference type="PROSITE" id="PS01305">
    <property type="entry name" value="MOAA_NIFB_PQQE"/>
    <property type="match status" value="1"/>
</dbReference>
<feature type="domain" description="Radical SAM core" evidence="13">
    <location>
        <begin position="4"/>
        <end position="230"/>
    </location>
</feature>
<evidence type="ECO:0000259" key="13">
    <source>
        <dbReference type="PROSITE" id="PS51918"/>
    </source>
</evidence>
<dbReference type="GO" id="GO:0005525">
    <property type="term" value="F:GTP binding"/>
    <property type="evidence" value="ECO:0007669"/>
    <property type="project" value="UniProtKB-KW"/>
</dbReference>
<keyword evidence="3" id="KW-0004">4Fe-4S</keyword>
<dbReference type="GO" id="GO:0051539">
    <property type="term" value="F:4 iron, 4 sulfur cluster binding"/>
    <property type="evidence" value="ECO:0007669"/>
    <property type="project" value="UniProtKB-KW"/>
</dbReference>
<dbReference type="UniPathway" id="UPA00344"/>
<dbReference type="EC" id="4.1.99.22" evidence="2"/>
<dbReference type="NCBIfam" id="NF001199">
    <property type="entry name" value="PRK00164.2-1"/>
    <property type="match status" value="1"/>
</dbReference>
<dbReference type="GO" id="GO:0046872">
    <property type="term" value="F:metal ion binding"/>
    <property type="evidence" value="ECO:0007669"/>
    <property type="project" value="UniProtKB-KW"/>
</dbReference>
<dbReference type="InterPro" id="IPR006638">
    <property type="entry name" value="Elp3/MiaA/NifB-like_rSAM"/>
</dbReference>
<dbReference type="GO" id="GO:0061798">
    <property type="term" value="F:GTP 3',8'-cyclase activity"/>
    <property type="evidence" value="ECO:0007669"/>
    <property type="project" value="UniProtKB-EC"/>
</dbReference>
<evidence type="ECO:0000256" key="12">
    <source>
        <dbReference type="ARBA" id="ARBA00048697"/>
    </source>
</evidence>
<dbReference type="Pfam" id="PF06463">
    <property type="entry name" value="Mob_synth_C"/>
    <property type="match status" value="1"/>
</dbReference>
<evidence type="ECO:0000256" key="1">
    <source>
        <dbReference type="ARBA" id="ARBA00001966"/>
    </source>
</evidence>
<accession>A0A485MA25</accession>
<keyword evidence="6" id="KW-0547">Nucleotide-binding</keyword>
<dbReference type="InterPro" id="IPR058240">
    <property type="entry name" value="rSAM_sf"/>
</dbReference>
<evidence type="ECO:0000256" key="7">
    <source>
        <dbReference type="ARBA" id="ARBA00023004"/>
    </source>
</evidence>
<comment type="cofactor">
    <cofactor evidence="1">
        <name>[4Fe-4S] cluster</name>
        <dbReference type="ChEBI" id="CHEBI:49883"/>
    </cofactor>
</comment>
<evidence type="ECO:0000256" key="10">
    <source>
        <dbReference type="ARBA" id="ARBA00023150"/>
    </source>
</evidence>
<evidence type="ECO:0000256" key="11">
    <source>
        <dbReference type="ARBA" id="ARBA00023239"/>
    </source>
</evidence>
<dbReference type="GO" id="GO:0061799">
    <property type="term" value="F:cyclic pyranopterin monophosphate synthase activity"/>
    <property type="evidence" value="ECO:0007669"/>
    <property type="project" value="TreeGrafter"/>
</dbReference>
<sequence length="326" mass="35890">MRDTYQREINYLRVSVTDRCNLRCVYCMPPGGVKSTPHEQVLRLEEIETIIRAAALVGIKKIRLTGGEPLVRKGLEGLVRRISEIPGIDDITLTTNALLLAPRAAALKEAGIGRVNISLDTLRPDRYREITRGGNLAVAWEGIQAALDAGLHPVKLNTVMVRGVNEDELAALARLTLNRPLHVRFIELMPIGSSNTWAAGRYLPADEAMKQISARLGPLLPAKKPSGGGPAKYYQLKDAEGTVGFITSMSDHFCQSCNRLRLTSVGGLRPCLYDSTEIDLKTPLREGAGLKEIADLIMDVIALKPDRHHMSDGWRDRRRVMSQIGG</sequence>
<dbReference type="InterPro" id="IPR013483">
    <property type="entry name" value="MoaA"/>
</dbReference>
<dbReference type="InterPro" id="IPR010505">
    <property type="entry name" value="MoaA_twitch"/>
</dbReference>
<keyword evidence="11 14" id="KW-0456">Lyase</keyword>
<dbReference type="SMART" id="SM00729">
    <property type="entry name" value="Elp3"/>
    <property type="match status" value="1"/>
</dbReference>
<keyword evidence="10" id="KW-0501">Molybdenum cofactor biosynthesis</keyword>
<evidence type="ECO:0000256" key="4">
    <source>
        <dbReference type="ARBA" id="ARBA00022691"/>
    </source>
</evidence>
<dbReference type="SFLD" id="SFLDS00029">
    <property type="entry name" value="Radical_SAM"/>
    <property type="match status" value="1"/>
</dbReference>
<organism evidence="14">
    <name type="scientific">anaerobic digester metagenome</name>
    <dbReference type="NCBI Taxonomy" id="1263854"/>
    <lineage>
        <taxon>unclassified sequences</taxon>
        <taxon>metagenomes</taxon>
        <taxon>ecological metagenomes</taxon>
    </lineage>
</organism>
<dbReference type="InterPro" id="IPR007197">
    <property type="entry name" value="rSAM"/>
</dbReference>
<proteinExistence type="inferred from homology"/>
<dbReference type="AlphaFoldDB" id="A0A485MA25"/>
<dbReference type="CDD" id="cd21117">
    <property type="entry name" value="Twitch_MoaA"/>
    <property type="match status" value="1"/>
</dbReference>
<protein>
    <recommendedName>
        <fullName evidence="2">GTP 3',8-cyclase</fullName>
        <ecNumber evidence="2">4.1.99.22</ecNumber>
    </recommendedName>
</protein>
<keyword evidence="8" id="KW-0411">Iron-sulfur</keyword>
<evidence type="ECO:0000256" key="3">
    <source>
        <dbReference type="ARBA" id="ARBA00022485"/>
    </source>
</evidence>
<dbReference type="PROSITE" id="PS51918">
    <property type="entry name" value="RADICAL_SAM"/>
    <property type="match status" value="1"/>
</dbReference>
<dbReference type="SFLD" id="SFLDG01383">
    <property type="entry name" value="cyclic_pyranopterin_phosphate"/>
    <property type="match status" value="1"/>
</dbReference>
<keyword evidence="5" id="KW-0479">Metal-binding</keyword>
<keyword evidence="9" id="KW-0342">GTP-binding</keyword>
<evidence type="ECO:0000256" key="9">
    <source>
        <dbReference type="ARBA" id="ARBA00023134"/>
    </source>
</evidence>
<dbReference type="InterPro" id="IPR013785">
    <property type="entry name" value="Aldolase_TIM"/>
</dbReference>
<dbReference type="PANTHER" id="PTHR22960:SF0">
    <property type="entry name" value="MOLYBDENUM COFACTOR BIOSYNTHESIS PROTEIN 1"/>
    <property type="match status" value="1"/>
</dbReference>
<dbReference type="CDD" id="cd01335">
    <property type="entry name" value="Radical_SAM"/>
    <property type="match status" value="1"/>
</dbReference>
<evidence type="ECO:0000256" key="6">
    <source>
        <dbReference type="ARBA" id="ARBA00022741"/>
    </source>
</evidence>
<gene>
    <name evidence="14" type="primary">moaA</name>
    <name evidence="14" type="ORF">SCFA_360010</name>
</gene>
<name>A0A485MA25_9ZZZZ</name>
<dbReference type="PANTHER" id="PTHR22960">
    <property type="entry name" value="MOLYBDOPTERIN COFACTOR SYNTHESIS PROTEIN A"/>
    <property type="match status" value="1"/>
</dbReference>
<comment type="catalytic activity">
    <reaction evidence="12">
        <text>GTP + AH2 + S-adenosyl-L-methionine = (8S)-3',8-cyclo-7,8-dihydroguanosine 5'-triphosphate + 5'-deoxyadenosine + L-methionine + A + H(+)</text>
        <dbReference type="Rhea" id="RHEA:49576"/>
        <dbReference type="ChEBI" id="CHEBI:13193"/>
        <dbReference type="ChEBI" id="CHEBI:15378"/>
        <dbReference type="ChEBI" id="CHEBI:17319"/>
        <dbReference type="ChEBI" id="CHEBI:17499"/>
        <dbReference type="ChEBI" id="CHEBI:37565"/>
        <dbReference type="ChEBI" id="CHEBI:57844"/>
        <dbReference type="ChEBI" id="CHEBI:59789"/>
        <dbReference type="ChEBI" id="CHEBI:131766"/>
        <dbReference type="EC" id="4.1.99.22"/>
    </reaction>
</comment>
<dbReference type="SFLD" id="SFLDG01067">
    <property type="entry name" value="SPASM/twitch_domain_containing"/>
    <property type="match status" value="1"/>
</dbReference>
<dbReference type="InterPro" id="IPR050105">
    <property type="entry name" value="MoCo_biosynth_MoaA/MoaC"/>
</dbReference>
<dbReference type="GO" id="GO:0006777">
    <property type="term" value="P:Mo-molybdopterin cofactor biosynthetic process"/>
    <property type="evidence" value="ECO:0007669"/>
    <property type="project" value="UniProtKB-KW"/>
</dbReference>
<evidence type="ECO:0000256" key="5">
    <source>
        <dbReference type="ARBA" id="ARBA00022723"/>
    </source>
</evidence>
<reference evidence="14" key="1">
    <citation type="submission" date="2019-03" db="EMBL/GenBank/DDBJ databases">
        <authorList>
            <person name="Hao L."/>
        </authorList>
    </citation>
    <scope>NUCLEOTIDE SEQUENCE</scope>
</reference>
<dbReference type="InterPro" id="IPR040064">
    <property type="entry name" value="MoaA-like"/>
</dbReference>
<dbReference type="InterPro" id="IPR000385">
    <property type="entry name" value="MoaA_NifB_PqqE_Fe-S-bd_CS"/>
</dbReference>
<dbReference type="HAMAP" id="MF_01225_B">
    <property type="entry name" value="MoaA_B"/>
    <property type="match status" value="1"/>
</dbReference>
<keyword evidence="4" id="KW-0949">S-adenosyl-L-methionine</keyword>
<keyword evidence="7" id="KW-0408">Iron</keyword>
<dbReference type="Gene3D" id="3.20.20.70">
    <property type="entry name" value="Aldolase class I"/>
    <property type="match status" value="1"/>
</dbReference>
<evidence type="ECO:0000256" key="8">
    <source>
        <dbReference type="ARBA" id="ARBA00023014"/>
    </source>
</evidence>
<dbReference type="SFLD" id="SFLDG01386">
    <property type="entry name" value="main_SPASM_domain-containing"/>
    <property type="match status" value="1"/>
</dbReference>
<dbReference type="Pfam" id="PF04055">
    <property type="entry name" value="Radical_SAM"/>
    <property type="match status" value="1"/>
</dbReference>